<evidence type="ECO:0000313" key="2">
    <source>
        <dbReference type="EMBL" id="TGY74888.1"/>
    </source>
</evidence>
<dbReference type="STRING" id="1796646.A4V02_00455"/>
<accession>A0A1Z2XFE5</accession>
<dbReference type="SUPFAM" id="SSF69754">
    <property type="entry name" value="Ribosome binding protein Y (YfiA homologue)"/>
    <property type="match status" value="1"/>
</dbReference>
<dbReference type="KEGG" id="pary:A4V02_00455"/>
<name>A0A1B1S6E9_9BACT</name>
<dbReference type="InterPro" id="IPR003489">
    <property type="entry name" value="RHF/RaiA"/>
</dbReference>
<reference evidence="1" key="2">
    <citation type="submission" date="2017-04" db="EMBL/GenBank/DDBJ databases">
        <title>Complete Genome Sequences of Twelve Strains of a Stable Defined Moderately Diverse Mouse Microbiota 2 (sDMDMm2).</title>
        <authorList>
            <person name="Uchimura Y."/>
            <person name="Wyss M."/>
            <person name="Brugiroux S."/>
            <person name="Limenitakis J.P."/>
            <person name="Stecher B."/>
            <person name="McCoy K.D."/>
            <person name="Macpherson A.J."/>
        </authorList>
    </citation>
    <scope>NUCLEOTIDE SEQUENCE</scope>
    <source>
        <strain evidence="1">YL27</strain>
    </source>
</reference>
<evidence type="ECO:0000313" key="1">
    <source>
        <dbReference type="EMBL" id="ANU62367.1"/>
    </source>
</evidence>
<dbReference type="InterPro" id="IPR036567">
    <property type="entry name" value="RHF-like"/>
</dbReference>
<dbReference type="Proteomes" id="UP000306630">
    <property type="component" value="Unassembled WGS sequence"/>
</dbReference>
<keyword evidence="3" id="KW-1185">Reference proteome</keyword>
<protein>
    <submittedName>
        <fullName evidence="1">Ribosomal subunit interface protein</fullName>
    </submittedName>
    <submittedName>
        <fullName evidence="2">Ribosome-associated translation inhibitor RaiA</fullName>
    </submittedName>
</protein>
<dbReference type="Gene3D" id="3.30.160.100">
    <property type="entry name" value="Ribosome hibernation promotion factor-like"/>
    <property type="match status" value="1"/>
</dbReference>
<dbReference type="NCBIfam" id="TIGR00741">
    <property type="entry name" value="yfiA"/>
    <property type="match status" value="1"/>
</dbReference>
<dbReference type="AlphaFoldDB" id="A0A1B1S6E9"/>
<accession>A0A1B1S6E9</accession>
<reference evidence="3" key="1">
    <citation type="submission" date="2016-04" db="EMBL/GenBank/DDBJ databases">
        <title>Complete Genome Sequences of Twelve Strains of a Stable Defined Moderately Diverse Mouse Microbiota 2 (sDMDMm2).</title>
        <authorList>
            <person name="Uchimura Y."/>
            <person name="Wyss M."/>
            <person name="Brugiroux S."/>
            <person name="Limenitakis J.P."/>
            <person name="Stecher B."/>
            <person name="McCoy K.D."/>
            <person name="Macpherson A.J."/>
        </authorList>
    </citation>
    <scope>NUCLEOTIDE SEQUENCE [LARGE SCALE GENOMIC DNA]</scope>
    <source>
        <strain evidence="3">YL27</strain>
    </source>
</reference>
<reference evidence="2 4" key="3">
    <citation type="submission" date="2019-04" db="EMBL/GenBank/DDBJ databases">
        <title>Microbes associate with the intestines of laboratory mice.</title>
        <authorList>
            <person name="Navarre W."/>
            <person name="Wong E."/>
            <person name="Huang K."/>
            <person name="Tropini C."/>
            <person name="Ng K."/>
            <person name="Yu B."/>
        </authorList>
    </citation>
    <scope>NUCLEOTIDE SEQUENCE [LARGE SCALE GENOMIC DNA]</scope>
    <source>
        <strain evidence="2 4">NM06_A21</strain>
    </source>
</reference>
<dbReference type="Proteomes" id="UP000186351">
    <property type="component" value="Chromosome"/>
</dbReference>
<gene>
    <name evidence="2" type="primary">raiA</name>
    <name evidence="1" type="ORF">A4V02_00455</name>
    <name evidence="2" type="ORF">E5333_05270</name>
</gene>
<evidence type="ECO:0000313" key="3">
    <source>
        <dbReference type="Proteomes" id="UP000186351"/>
    </source>
</evidence>
<dbReference type="OrthoDB" id="9808702at2"/>
<sequence>MEINIKSIHFDATEQLQSFIEKKLNKLARRFESITKADVTLKVVKPETSMNKEAAVKLTIPMQEEFYASKIADTFEEAVDLSLEAIERQLQRIKSQKDY</sequence>
<dbReference type="EMBL" id="CP015402">
    <property type="protein sequence ID" value="ANU62367.1"/>
    <property type="molecule type" value="Genomic_DNA"/>
</dbReference>
<dbReference type="Pfam" id="PF02482">
    <property type="entry name" value="Ribosomal_S30AE"/>
    <property type="match status" value="1"/>
</dbReference>
<dbReference type="RefSeq" id="WP_068959767.1">
    <property type="nucleotide sequence ID" value="NZ_CAJTAP010000016.1"/>
</dbReference>
<dbReference type="GeneID" id="65535307"/>
<proteinExistence type="predicted"/>
<organism evidence="1 3">
    <name type="scientific">Muribaculum intestinale</name>
    <dbReference type="NCBI Taxonomy" id="1796646"/>
    <lineage>
        <taxon>Bacteria</taxon>
        <taxon>Pseudomonadati</taxon>
        <taxon>Bacteroidota</taxon>
        <taxon>Bacteroidia</taxon>
        <taxon>Bacteroidales</taxon>
        <taxon>Muribaculaceae</taxon>
        <taxon>Muribaculum</taxon>
    </lineage>
</organism>
<dbReference type="EMBL" id="SRYD01000016">
    <property type="protein sequence ID" value="TGY74888.1"/>
    <property type="molecule type" value="Genomic_DNA"/>
</dbReference>
<evidence type="ECO:0000313" key="4">
    <source>
        <dbReference type="Proteomes" id="UP000306630"/>
    </source>
</evidence>